<evidence type="ECO:0008006" key="3">
    <source>
        <dbReference type="Google" id="ProtNLM"/>
    </source>
</evidence>
<keyword evidence="2" id="KW-1185">Reference proteome</keyword>
<dbReference type="AlphaFoldDB" id="A0AA39XN47"/>
<protein>
    <recommendedName>
        <fullName evidence="3">4-coumarate:coenzyme a ligase</fullName>
    </recommendedName>
</protein>
<accession>A0AA39XN47</accession>
<dbReference type="Proteomes" id="UP001174934">
    <property type="component" value="Unassembled WGS sequence"/>
</dbReference>
<evidence type="ECO:0000313" key="2">
    <source>
        <dbReference type="Proteomes" id="UP001174934"/>
    </source>
</evidence>
<reference evidence="1" key="1">
    <citation type="submission" date="2023-06" db="EMBL/GenBank/DDBJ databases">
        <title>Genome-scale phylogeny and comparative genomics of the fungal order Sordariales.</title>
        <authorList>
            <consortium name="Lawrence Berkeley National Laboratory"/>
            <person name="Hensen N."/>
            <person name="Bonometti L."/>
            <person name="Westerberg I."/>
            <person name="Brannstrom I.O."/>
            <person name="Guillou S."/>
            <person name="Cros-Aarteil S."/>
            <person name="Calhoun S."/>
            <person name="Haridas S."/>
            <person name="Kuo A."/>
            <person name="Mondo S."/>
            <person name="Pangilinan J."/>
            <person name="Riley R."/>
            <person name="LaButti K."/>
            <person name="Andreopoulos B."/>
            <person name="Lipzen A."/>
            <person name="Chen C."/>
            <person name="Yanf M."/>
            <person name="Daum C."/>
            <person name="Ng V."/>
            <person name="Clum A."/>
            <person name="Steindorff A."/>
            <person name="Ohm R."/>
            <person name="Martin F."/>
            <person name="Silar P."/>
            <person name="Natvig D."/>
            <person name="Lalanne C."/>
            <person name="Gautier V."/>
            <person name="Ament-velasquez S.L."/>
            <person name="Kruys A."/>
            <person name="Hutchinson M.I."/>
            <person name="Powell A.J."/>
            <person name="Barry K."/>
            <person name="Miller A.N."/>
            <person name="Grigoriev I.V."/>
            <person name="Debuchy R."/>
            <person name="Gladieux P."/>
            <person name="Thoren M.H."/>
            <person name="Johannesson H."/>
        </authorList>
    </citation>
    <scope>NUCLEOTIDE SEQUENCE</scope>
    <source>
        <strain evidence="1">SMH3391-2</strain>
    </source>
</reference>
<dbReference type="EMBL" id="JAULSR010000001">
    <property type="protein sequence ID" value="KAK0637096.1"/>
    <property type="molecule type" value="Genomic_DNA"/>
</dbReference>
<organism evidence="1 2">
    <name type="scientific">Bombardia bombarda</name>
    <dbReference type="NCBI Taxonomy" id="252184"/>
    <lineage>
        <taxon>Eukaryota</taxon>
        <taxon>Fungi</taxon>
        <taxon>Dikarya</taxon>
        <taxon>Ascomycota</taxon>
        <taxon>Pezizomycotina</taxon>
        <taxon>Sordariomycetes</taxon>
        <taxon>Sordariomycetidae</taxon>
        <taxon>Sordariales</taxon>
        <taxon>Lasiosphaeriaceae</taxon>
        <taxon>Bombardia</taxon>
    </lineage>
</organism>
<proteinExistence type="predicted"/>
<comment type="caution">
    <text evidence="1">The sequence shown here is derived from an EMBL/GenBank/DDBJ whole genome shotgun (WGS) entry which is preliminary data.</text>
</comment>
<gene>
    <name evidence="1" type="ORF">B0T17DRAFT_484530</name>
</gene>
<sequence>MPVRIPAANATEVLCFGAAGVGGFAPFYMMLPGAEERVARQTAKWAPRWERNITFFKSPVERGIQRVSPPVARTVQKIDQKLPLEKMAKRTDHRIAKSVDWVGNKRSHV</sequence>
<name>A0AA39XN47_9PEZI</name>
<evidence type="ECO:0000313" key="1">
    <source>
        <dbReference type="EMBL" id="KAK0637096.1"/>
    </source>
</evidence>